<organism evidence="2 3">
    <name type="scientific">Fusarium duplospermum</name>
    <dbReference type="NCBI Taxonomy" id="1325734"/>
    <lineage>
        <taxon>Eukaryota</taxon>
        <taxon>Fungi</taxon>
        <taxon>Dikarya</taxon>
        <taxon>Ascomycota</taxon>
        <taxon>Pezizomycotina</taxon>
        <taxon>Sordariomycetes</taxon>
        <taxon>Hypocreomycetidae</taxon>
        <taxon>Hypocreales</taxon>
        <taxon>Nectriaceae</taxon>
        <taxon>Fusarium</taxon>
        <taxon>Fusarium solani species complex</taxon>
    </lineage>
</organism>
<feature type="compositionally biased region" description="Acidic residues" evidence="1">
    <location>
        <begin position="43"/>
        <end position="60"/>
    </location>
</feature>
<dbReference type="EMBL" id="NKCI01000284">
    <property type="protein sequence ID" value="RSL44687.1"/>
    <property type="molecule type" value="Genomic_DNA"/>
</dbReference>
<dbReference type="AlphaFoldDB" id="A0A428NVD7"/>
<comment type="caution">
    <text evidence="2">The sequence shown here is derived from an EMBL/GenBank/DDBJ whole genome shotgun (WGS) entry which is preliminary data.</text>
</comment>
<accession>A0A428NVD7</accession>
<feature type="compositionally biased region" description="Basic and acidic residues" evidence="1">
    <location>
        <begin position="16"/>
        <end position="42"/>
    </location>
</feature>
<name>A0A428NVD7_9HYPO</name>
<dbReference type="Proteomes" id="UP000288168">
    <property type="component" value="Unassembled WGS sequence"/>
</dbReference>
<reference evidence="2 3" key="1">
    <citation type="submission" date="2017-06" db="EMBL/GenBank/DDBJ databases">
        <title>Comparative genomic analysis of Ambrosia Fusariam Clade fungi.</title>
        <authorList>
            <person name="Stajich J.E."/>
            <person name="Carrillo J."/>
            <person name="Kijimoto T."/>
            <person name="Eskalen A."/>
            <person name="O'Donnell K."/>
            <person name="Kasson M."/>
        </authorList>
    </citation>
    <scope>NUCLEOTIDE SEQUENCE [LARGE SCALE GENOMIC DNA]</scope>
    <source>
        <strain evidence="2 3">NRRL62584</strain>
    </source>
</reference>
<feature type="compositionally biased region" description="Basic and acidic residues" evidence="1">
    <location>
        <begin position="61"/>
        <end position="71"/>
    </location>
</feature>
<gene>
    <name evidence="2" type="ORF">CEP54_014587</name>
</gene>
<evidence type="ECO:0000256" key="1">
    <source>
        <dbReference type="SAM" id="MobiDB-lite"/>
    </source>
</evidence>
<evidence type="ECO:0000313" key="2">
    <source>
        <dbReference type="EMBL" id="RSL44687.1"/>
    </source>
</evidence>
<sequence>MPLRMRKVSYRSSTRGNDDAPRDEARDNYTQDDRDDDTRDDQVGDDDDQDNRDEPDDDDQDHTIKALDDSGHNSNNNRARNETIFELCFHDDFEASPRRPPSLHFDRTYLTYYGVPPVLEAPPPPGVIIELGRVDVLPDDPQFLAMLEGQIRREIDEDTERKSRQSFGANLVENLGLEARSETNARISAIWRDYRAAKRHRLGMPIDKTSTLELSWKLTRWLTSSVQKPISWKAWHLYQSTSQDEDASRQFFNRSLWEYGGVKFDETERLKEMVNLLSHRARNLWESIREDIFNWWVRIQIASIGRVASNVVKFIELSPEDNIFIAQDNASLSWIPAATLPKQMPRGICDILDTYRTLFLQDDHLSDSC</sequence>
<keyword evidence="3" id="KW-1185">Reference proteome</keyword>
<feature type="region of interest" description="Disordered" evidence="1">
    <location>
        <begin position="1"/>
        <end position="78"/>
    </location>
</feature>
<evidence type="ECO:0000313" key="3">
    <source>
        <dbReference type="Proteomes" id="UP000288168"/>
    </source>
</evidence>
<protein>
    <submittedName>
        <fullName evidence="2">Uncharacterized protein</fullName>
    </submittedName>
</protein>
<proteinExistence type="predicted"/>
<dbReference type="OrthoDB" id="4843603at2759"/>